<evidence type="ECO:0000256" key="2">
    <source>
        <dbReference type="ARBA" id="ARBA00023125"/>
    </source>
</evidence>
<evidence type="ECO:0000256" key="4">
    <source>
        <dbReference type="ARBA" id="ARBA00023242"/>
    </source>
</evidence>
<dbReference type="PANTHER" id="PTHR47657">
    <property type="entry name" value="STEROL REGULATORY ELEMENT-BINDING PROTEIN ECM22"/>
    <property type="match status" value="1"/>
</dbReference>
<dbReference type="Proteomes" id="UP000007963">
    <property type="component" value="Unassembled WGS sequence"/>
</dbReference>
<dbReference type="EMBL" id="CH476606">
    <property type="protein sequence ID" value="EAU30970.1"/>
    <property type="molecule type" value="Genomic_DNA"/>
</dbReference>
<feature type="compositionally biased region" description="Polar residues" evidence="5">
    <location>
        <begin position="59"/>
        <end position="85"/>
    </location>
</feature>
<keyword evidence="3" id="KW-0804">Transcription</keyword>
<dbReference type="Pfam" id="PF11951">
    <property type="entry name" value="Fungal_trans_2"/>
    <property type="match status" value="1"/>
</dbReference>
<dbReference type="InterPro" id="IPR021858">
    <property type="entry name" value="Fun_TF"/>
</dbReference>
<dbReference type="GO" id="GO:0000981">
    <property type="term" value="F:DNA-binding transcription factor activity, RNA polymerase II-specific"/>
    <property type="evidence" value="ECO:0007669"/>
    <property type="project" value="InterPro"/>
</dbReference>
<dbReference type="CDD" id="cd00067">
    <property type="entry name" value="GAL4"/>
    <property type="match status" value="1"/>
</dbReference>
<gene>
    <name evidence="7" type="ORF">ATEG_08838</name>
</gene>
<sequence>MRIDTTLQASGFRPRRRHEKSRNGCLRCKRQRKKCDELRPSCSRCTNGTYTCRYESCPSDGTLSKEQTSTGSPIPTSHVPCSSPSIAVPGPELPSASPDDRLSIPSLSSGGRSASIASSSTDRESVVLEPDSPIALDARELDLLAHYLTHTSQIIPVDDVDHYALSVGVPNLAFKCKAVMSSLLALAAACKSHDLAKQSQTSPSRQNLTEIGELLDLAERHHRSSLSHIQAAMQSADSYDSILANAALMVLYVSASHSVRIHLAATAKQCGRRLPNEVLPQHSQWISFTRAAHTASSAVLNDVVGAAERDLTATTGAVVDAWSKSSGAAGSSTVVLTPQDGPSENTKQLFLPIVASTYRRALETLHSRPDAAAALLKGPDPSDYKYVQLQACLESVSVLEKCASAALSERGNESVDGPESQALSFDGLSSVSPWVARYMISVTSMKSPRVLRRIIMSFLTKVPAEYLCLVQSVLDAPATEVRAQDWMTRDSARTEVPSLSETHLLAMDIFAHWLVLVMLLDGVWWLGDTGEWELGQIVSLMKAWKSSDQSADTGGTWWPESMYLVKRELTHNAR</sequence>
<reference evidence="8" key="1">
    <citation type="submission" date="2005-09" db="EMBL/GenBank/DDBJ databases">
        <title>Annotation of the Aspergillus terreus NIH2624 genome.</title>
        <authorList>
            <person name="Birren B.W."/>
            <person name="Lander E.S."/>
            <person name="Galagan J.E."/>
            <person name="Nusbaum C."/>
            <person name="Devon K."/>
            <person name="Henn M."/>
            <person name="Ma L.-J."/>
            <person name="Jaffe D.B."/>
            <person name="Butler J."/>
            <person name="Alvarez P."/>
            <person name="Gnerre S."/>
            <person name="Grabherr M."/>
            <person name="Kleber M."/>
            <person name="Mauceli E.W."/>
            <person name="Brockman W."/>
            <person name="Rounsley S."/>
            <person name="Young S.K."/>
            <person name="LaButti K."/>
            <person name="Pushparaj V."/>
            <person name="DeCaprio D."/>
            <person name="Crawford M."/>
            <person name="Koehrsen M."/>
            <person name="Engels R."/>
            <person name="Montgomery P."/>
            <person name="Pearson M."/>
            <person name="Howarth C."/>
            <person name="Larson L."/>
            <person name="Luoma S."/>
            <person name="White J."/>
            <person name="Alvarado L."/>
            <person name="Kodira C.D."/>
            <person name="Zeng Q."/>
            <person name="Oleary S."/>
            <person name="Yandava C."/>
            <person name="Denning D.W."/>
            <person name="Nierman W.C."/>
            <person name="Milne T."/>
            <person name="Madden K."/>
        </authorList>
    </citation>
    <scope>NUCLEOTIDE SEQUENCE [LARGE SCALE GENOMIC DNA]</scope>
    <source>
        <strain evidence="8">NIH 2624 / FGSC A1156</strain>
    </source>
</reference>
<dbReference type="PANTHER" id="PTHR47657:SF14">
    <property type="entry name" value="ZN(2)-C6 FUNGAL-TYPE DOMAIN-CONTAINING PROTEIN"/>
    <property type="match status" value="1"/>
</dbReference>
<dbReference type="OMA" id="PWVARYM"/>
<dbReference type="AlphaFoldDB" id="Q0CBU6"/>
<keyword evidence="2" id="KW-0238">DNA-binding</keyword>
<dbReference type="PROSITE" id="PS50048">
    <property type="entry name" value="ZN2_CY6_FUNGAL_2"/>
    <property type="match status" value="1"/>
</dbReference>
<dbReference type="Gene3D" id="4.10.240.10">
    <property type="entry name" value="Zn(2)-C6 fungal-type DNA-binding domain"/>
    <property type="match status" value="1"/>
</dbReference>
<dbReference type="GO" id="GO:0009893">
    <property type="term" value="P:positive regulation of metabolic process"/>
    <property type="evidence" value="ECO:0007669"/>
    <property type="project" value="UniProtKB-ARBA"/>
</dbReference>
<feature type="domain" description="Zn(2)-C6 fungal-type" evidence="6">
    <location>
        <begin position="24"/>
        <end position="54"/>
    </location>
</feature>
<evidence type="ECO:0000259" key="6">
    <source>
        <dbReference type="PROSITE" id="PS50048"/>
    </source>
</evidence>
<dbReference type="OrthoDB" id="5295362at2759"/>
<dbReference type="PROSITE" id="PS00463">
    <property type="entry name" value="ZN2_CY6_FUNGAL_1"/>
    <property type="match status" value="1"/>
</dbReference>
<dbReference type="SMART" id="SM00066">
    <property type="entry name" value="GAL4"/>
    <property type="match status" value="1"/>
</dbReference>
<dbReference type="GO" id="GO:0008270">
    <property type="term" value="F:zinc ion binding"/>
    <property type="evidence" value="ECO:0007669"/>
    <property type="project" value="InterPro"/>
</dbReference>
<feature type="compositionally biased region" description="Low complexity" evidence="5">
    <location>
        <begin position="103"/>
        <end position="120"/>
    </location>
</feature>
<accession>Q0CBU6</accession>
<keyword evidence="4" id="KW-0539">Nucleus</keyword>
<feature type="region of interest" description="Disordered" evidence="5">
    <location>
        <begin position="59"/>
        <end position="124"/>
    </location>
</feature>
<dbReference type="eggNOG" id="ENOG502SHVN">
    <property type="taxonomic scope" value="Eukaryota"/>
</dbReference>
<evidence type="ECO:0000256" key="1">
    <source>
        <dbReference type="ARBA" id="ARBA00023015"/>
    </source>
</evidence>
<keyword evidence="1" id="KW-0805">Transcription regulation</keyword>
<dbReference type="HOGENOM" id="CLU_031993_0_0_1"/>
<evidence type="ECO:0000313" key="8">
    <source>
        <dbReference type="Proteomes" id="UP000007963"/>
    </source>
</evidence>
<dbReference type="RefSeq" id="XP_001217424.1">
    <property type="nucleotide sequence ID" value="XM_001217423.1"/>
</dbReference>
<dbReference type="GeneID" id="4323475"/>
<feature type="region of interest" description="Disordered" evidence="5">
    <location>
        <begin position="1"/>
        <end position="23"/>
    </location>
</feature>
<dbReference type="InterPro" id="IPR052400">
    <property type="entry name" value="Zn2-C6_fungal_TF"/>
</dbReference>
<evidence type="ECO:0000313" key="7">
    <source>
        <dbReference type="EMBL" id="EAU30970.1"/>
    </source>
</evidence>
<dbReference type="SUPFAM" id="SSF57701">
    <property type="entry name" value="Zn2/Cys6 DNA-binding domain"/>
    <property type="match status" value="1"/>
</dbReference>
<evidence type="ECO:0000256" key="3">
    <source>
        <dbReference type="ARBA" id="ARBA00023163"/>
    </source>
</evidence>
<evidence type="ECO:0000256" key="5">
    <source>
        <dbReference type="SAM" id="MobiDB-lite"/>
    </source>
</evidence>
<protein>
    <recommendedName>
        <fullName evidence="6">Zn(2)-C6 fungal-type domain-containing protein</fullName>
    </recommendedName>
</protein>
<dbReference type="InterPro" id="IPR036864">
    <property type="entry name" value="Zn2-C6_fun-type_DNA-bd_sf"/>
</dbReference>
<proteinExistence type="predicted"/>
<name>Q0CBU6_ASPTN</name>
<organism evidence="7 8">
    <name type="scientific">Aspergillus terreus (strain NIH 2624 / FGSC A1156)</name>
    <dbReference type="NCBI Taxonomy" id="341663"/>
    <lineage>
        <taxon>Eukaryota</taxon>
        <taxon>Fungi</taxon>
        <taxon>Dikarya</taxon>
        <taxon>Ascomycota</taxon>
        <taxon>Pezizomycotina</taxon>
        <taxon>Eurotiomycetes</taxon>
        <taxon>Eurotiomycetidae</taxon>
        <taxon>Eurotiales</taxon>
        <taxon>Aspergillaceae</taxon>
        <taxon>Aspergillus</taxon>
        <taxon>Aspergillus subgen. Circumdati</taxon>
    </lineage>
</organism>
<dbReference type="InterPro" id="IPR001138">
    <property type="entry name" value="Zn2Cys6_DnaBD"/>
</dbReference>
<dbReference type="Pfam" id="PF00172">
    <property type="entry name" value="Zn_clus"/>
    <property type="match status" value="1"/>
</dbReference>
<dbReference type="GO" id="GO:0003677">
    <property type="term" value="F:DNA binding"/>
    <property type="evidence" value="ECO:0007669"/>
    <property type="project" value="UniProtKB-KW"/>
</dbReference>
<dbReference type="VEuPathDB" id="FungiDB:ATEG_08838"/>
<dbReference type="STRING" id="341663.Q0CBU6"/>